<name>A0AAV2DJE6_9ROSI</name>
<sequence>MVNYWLMITAEFENVATLQPQGGCDDPSFTYFFKMKCGSCGELTDKETCVALERSVQIPGSKGTANLVQKCKFCEREGTVSLIPGKGKPLTQELSEAGKYTGLMMFDCRGYEPVGFLFEGGWMVETAAGTKFEDVDLSDGEFMEYDEKGKCSVMISNLKSGFVVAKGK</sequence>
<reference evidence="4 5" key="1">
    <citation type="submission" date="2024-04" db="EMBL/GenBank/DDBJ databases">
        <authorList>
            <person name="Fracassetti M."/>
        </authorList>
    </citation>
    <scope>NUCLEOTIDE SEQUENCE [LARGE SCALE GENOMIC DNA]</scope>
</reference>
<dbReference type="Proteomes" id="UP001497516">
    <property type="component" value="Chromosome 3"/>
</dbReference>
<protein>
    <submittedName>
        <fullName evidence="4">Uncharacterized protein</fullName>
    </submittedName>
</protein>
<dbReference type="AlphaFoldDB" id="A0AAV2DJE6"/>
<evidence type="ECO:0000313" key="5">
    <source>
        <dbReference type="Proteomes" id="UP001497516"/>
    </source>
</evidence>
<keyword evidence="3" id="KW-0862">Zinc</keyword>
<keyword evidence="5" id="KW-1185">Reference proteome</keyword>
<evidence type="ECO:0000256" key="1">
    <source>
        <dbReference type="ARBA" id="ARBA00007818"/>
    </source>
</evidence>
<evidence type="ECO:0000313" key="4">
    <source>
        <dbReference type="EMBL" id="CAL1373402.1"/>
    </source>
</evidence>
<dbReference type="InterPro" id="IPR008584">
    <property type="entry name" value="CXXC_Zn-binding_euk"/>
</dbReference>
<dbReference type="SUPFAM" id="SSF141678">
    <property type="entry name" value="MAL13P1.257-like"/>
    <property type="match status" value="1"/>
</dbReference>
<dbReference type="PANTHER" id="PTHR12857">
    <property type="entry name" value="CXXC MOTIF CONTAINING ZINC BINDING PROTEIN"/>
    <property type="match status" value="1"/>
</dbReference>
<organism evidence="4 5">
    <name type="scientific">Linum trigynum</name>
    <dbReference type="NCBI Taxonomy" id="586398"/>
    <lineage>
        <taxon>Eukaryota</taxon>
        <taxon>Viridiplantae</taxon>
        <taxon>Streptophyta</taxon>
        <taxon>Embryophyta</taxon>
        <taxon>Tracheophyta</taxon>
        <taxon>Spermatophyta</taxon>
        <taxon>Magnoliopsida</taxon>
        <taxon>eudicotyledons</taxon>
        <taxon>Gunneridae</taxon>
        <taxon>Pentapetalae</taxon>
        <taxon>rosids</taxon>
        <taxon>fabids</taxon>
        <taxon>Malpighiales</taxon>
        <taxon>Linaceae</taxon>
        <taxon>Linum</taxon>
    </lineage>
</organism>
<dbReference type="Pfam" id="PF05907">
    <property type="entry name" value="CXXC_Zn-b_euk"/>
    <property type="match status" value="1"/>
</dbReference>
<proteinExistence type="inferred from homology"/>
<keyword evidence="2" id="KW-0479">Metal-binding</keyword>
<evidence type="ECO:0000256" key="2">
    <source>
        <dbReference type="ARBA" id="ARBA00022723"/>
    </source>
</evidence>
<dbReference type="PANTHER" id="PTHR12857:SF0">
    <property type="entry name" value="CXXC MOTIF CONTAINING ZINC BINDING PROTEIN"/>
    <property type="match status" value="1"/>
</dbReference>
<accession>A0AAV2DJE6</accession>
<dbReference type="GO" id="GO:0008270">
    <property type="term" value="F:zinc ion binding"/>
    <property type="evidence" value="ECO:0007669"/>
    <property type="project" value="TreeGrafter"/>
</dbReference>
<gene>
    <name evidence="4" type="ORF">LTRI10_LOCUS15331</name>
</gene>
<dbReference type="EMBL" id="OZ034816">
    <property type="protein sequence ID" value="CAL1373402.1"/>
    <property type="molecule type" value="Genomic_DNA"/>
</dbReference>
<evidence type="ECO:0000256" key="3">
    <source>
        <dbReference type="ARBA" id="ARBA00022833"/>
    </source>
</evidence>
<comment type="similarity">
    <text evidence="1">Belongs to the UPF0587 family.</text>
</comment>